<dbReference type="STRING" id="4081.A0A3Q7GB84"/>
<reference evidence="1" key="1">
    <citation type="journal article" date="2012" name="Nature">
        <title>The tomato genome sequence provides insights into fleshy fruit evolution.</title>
        <authorList>
            <consortium name="Tomato Genome Consortium"/>
        </authorList>
    </citation>
    <scope>NUCLEOTIDE SEQUENCE [LARGE SCALE GENOMIC DNA]</scope>
    <source>
        <strain evidence="1">cv. Heinz 1706</strain>
    </source>
</reference>
<evidence type="ECO:0000313" key="1">
    <source>
        <dbReference type="EnsemblPlants" id="Solyc03g094070.3.1"/>
    </source>
</evidence>
<proteinExistence type="predicted"/>
<keyword evidence="2" id="KW-1185">Reference proteome</keyword>
<dbReference type="GO" id="GO:0070847">
    <property type="term" value="C:core mediator complex"/>
    <property type="evidence" value="ECO:0000318"/>
    <property type="project" value="GO_Central"/>
</dbReference>
<sequence length="112" mass="13017">MDSTSNPDTHESCMQYLLFPQMNLHCRQKSGYQDPDDGRQRFLLELEIRSCLVNPTYIPLYPHCLFFLELLQNPSFLNAIAIPPGFGLAKTDLRNASVDQRKRNRKDGFFYS</sequence>
<dbReference type="AlphaFoldDB" id="A0A3Q7GB84"/>
<accession>A0A3Q7GB84</accession>
<dbReference type="InParanoid" id="A0A3Q7GB84"/>
<name>A0A3Q7GB84_SOLLC</name>
<reference evidence="1" key="2">
    <citation type="submission" date="2019-01" db="UniProtKB">
        <authorList>
            <consortium name="EnsemblPlants"/>
        </authorList>
    </citation>
    <scope>IDENTIFICATION</scope>
    <source>
        <strain evidence="1">cv. Heinz 1706</strain>
    </source>
</reference>
<dbReference type="PaxDb" id="4081-Solyc03g094070.2.1"/>
<protein>
    <submittedName>
        <fullName evidence="1">Uncharacterized protein</fullName>
    </submittedName>
</protein>
<dbReference type="PANTHER" id="PTHR13186">
    <property type="entry name" value="MEDIATOR OF RNA POLYMERASE II TRANSCRIPTION SUBUNIT 31"/>
    <property type="match status" value="1"/>
</dbReference>
<dbReference type="GO" id="GO:0003712">
    <property type="term" value="F:transcription coregulator activity"/>
    <property type="evidence" value="ECO:0007669"/>
    <property type="project" value="InterPro"/>
</dbReference>
<dbReference type="Proteomes" id="UP000004994">
    <property type="component" value="Chromosome 3"/>
</dbReference>
<dbReference type="Gramene" id="Solyc03g094070.3.1">
    <property type="protein sequence ID" value="Solyc03g094070.3.1"/>
    <property type="gene ID" value="Solyc03g094070.3"/>
</dbReference>
<dbReference type="GO" id="GO:0016592">
    <property type="term" value="C:mediator complex"/>
    <property type="evidence" value="ECO:0000318"/>
    <property type="project" value="GO_Central"/>
</dbReference>
<dbReference type="InterPro" id="IPR008831">
    <property type="entry name" value="Mediator_Med31"/>
</dbReference>
<evidence type="ECO:0000313" key="2">
    <source>
        <dbReference type="Proteomes" id="UP000004994"/>
    </source>
</evidence>
<organism evidence="1">
    <name type="scientific">Solanum lycopersicum</name>
    <name type="common">Tomato</name>
    <name type="synonym">Lycopersicon esculentum</name>
    <dbReference type="NCBI Taxonomy" id="4081"/>
    <lineage>
        <taxon>Eukaryota</taxon>
        <taxon>Viridiplantae</taxon>
        <taxon>Streptophyta</taxon>
        <taxon>Embryophyta</taxon>
        <taxon>Tracheophyta</taxon>
        <taxon>Spermatophyta</taxon>
        <taxon>Magnoliopsida</taxon>
        <taxon>eudicotyledons</taxon>
        <taxon>Gunneridae</taxon>
        <taxon>Pentapetalae</taxon>
        <taxon>asterids</taxon>
        <taxon>lamiids</taxon>
        <taxon>Solanales</taxon>
        <taxon>Solanaceae</taxon>
        <taxon>Solanoideae</taxon>
        <taxon>Solaneae</taxon>
        <taxon>Solanum</taxon>
        <taxon>Solanum subgen. Lycopersicon</taxon>
    </lineage>
</organism>
<dbReference type="GO" id="GO:0006357">
    <property type="term" value="P:regulation of transcription by RNA polymerase II"/>
    <property type="evidence" value="ECO:0000318"/>
    <property type="project" value="GO_Central"/>
</dbReference>
<dbReference type="EnsemblPlants" id="Solyc03g094070.3.1">
    <property type="protein sequence ID" value="Solyc03g094070.3.1"/>
    <property type="gene ID" value="Solyc03g094070.3"/>
</dbReference>